<protein>
    <submittedName>
        <fullName evidence="15">TonB-dependent receptor</fullName>
    </submittedName>
</protein>
<keyword evidence="16" id="KW-1185">Reference proteome</keyword>
<dbReference type="GO" id="GO:0044718">
    <property type="term" value="P:siderophore transmembrane transport"/>
    <property type="evidence" value="ECO:0007669"/>
    <property type="project" value="TreeGrafter"/>
</dbReference>
<evidence type="ECO:0000256" key="1">
    <source>
        <dbReference type="ARBA" id="ARBA00004571"/>
    </source>
</evidence>
<evidence type="ECO:0000256" key="11">
    <source>
        <dbReference type="SAM" id="SignalP"/>
    </source>
</evidence>
<dbReference type="GO" id="GO:0015344">
    <property type="term" value="F:siderophore uptake transmembrane transporter activity"/>
    <property type="evidence" value="ECO:0007669"/>
    <property type="project" value="TreeGrafter"/>
</dbReference>
<dbReference type="InterPro" id="IPR039426">
    <property type="entry name" value="TonB-dep_rcpt-like"/>
</dbReference>
<dbReference type="InterPro" id="IPR008969">
    <property type="entry name" value="CarboxyPept-like_regulatory"/>
</dbReference>
<dbReference type="Pfam" id="PF16344">
    <property type="entry name" value="FecR_C"/>
    <property type="match status" value="1"/>
</dbReference>
<dbReference type="InterPro" id="IPR036942">
    <property type="entry name" value="Beta-barrel_TonB_sf"/>
</dbReference>
<dbReference type="InterPro" id="IPR037066">
    <property type="entry name" value="Plug_dom_sf"/>
</dbReference>
<feature type="signal peptide" evidence="11">
    <location>
        <begin position="1"/>
        <end position="23"/>
    </location>
</feature>
<dbReference type="GO" id="GO:0009279">
    <property type="term" value="C:cell outer membrane"/>
    <property type="evidence" value="ECO:0007669"/>
    <property type="project" value="UniProtKB-SubCell"/>
</dbReference>
<keyword evidence="6 10" id="KW-0798">TonB box</keyword>
<comment type="similarity">
    <text evidence="10">Belongs to the TonB-dependent receptor family.</text>
</comment>
<reference evidence="15 16" key="1">
    <citation type="submission" date="2019-02" db="EMBL/GenBank/DDBJ databases">
        <title>Bacterial novel species Emticicia sp. 17J42-9 isolated from soil.</title>
        <authorList>
            <person name="Jung H.-Y."/>
        </authorList>
    </citation>
    <scope>NUCLEOTIDE SEQUENCE [LARGE SCALE GENOMIC DNA]</scope>
    <source>
        <strain evidence="15 16">17J42-9</strain>
    </source>
</reference>
<dbReference type="Gene3D" id="2.170.130.10">
    <property type="entry name" value="TonB-dependent receptor, plug domain"/>
    <property type="match status" value="1"/>
</dbReference>
<dbReference type="EMBL" id="SEWF01000003">
    <property type="protein sequence ID" value="RYU97148.1"/>
    <property type="molecule type" value="Genomic_DNA"/>
</dbReference>
<accession>A0A4Q5M467</accession>
<evidence type="ECO:0000259" key="14">
    <source>
        <dbReference type="Pfam" id="PF16344"/>
    </source>
</evidence>
<evidence type="ECO:0000256" key="9">
    <source>
        <dbReference type="ARBA" id="ARBA00023237"/>
    </source>
</evidence>
<keyword evidence="2" id="KW-0813">Transport</keyword>
<feature type="domain" description="TonB-dependent receptor-like beta-barrel" evidence="12">
    <location>
        <begin position="443"/>
        <end position="876"/>
    </location>
</feature>
<dbReference type="Pfam" id="PF00593">
    <property type="entry name" value="TonB_dep_Rec_b-barrel"/>
    <property type="match status" value="1"/>
</dbReference>
<dbReference type="AlphaFoldDB" id="A0A4Q5M467"/>
<dbReference type="RefSeq" id="WP_130019344.1">
    <property type="nucleotide sequence ID" value="NZ_SEWF01000003.1"/>
</dbReference>
<evidence type="ECO:0000256" key="8">
    <source>
        <dbReference type="ARBA" id="ARBA00023170"/>
    </source>
</evidence>
<feature type="chain" id="PRO_5020179955" evidence="11">
    <location>
        <begin position="24"/>
        <end position="919"/>
    </location>
</feature>
<keyword evidence="8 15" id="KW-0675">Receptor</keyword>
<evidence type="ECO:0000313" key="15">
    <source>
        <dbReference type="EMBL" id="RYU97148.1"/>
    </source>
</evidence>
<dbReference type="Proteomes" id="UP000293162">
    <property type="component" value="Unassembled WGS sequence"/>
</dbReference>
<evidence type="ECO:0000259" key="13">
    <source>
        <dbReference type="Pfam" id="PF07715"/>
    </source>
</evidence>
<gene>
    <name evidence="15" type="ORF">EWM59_02330</name>
</gene>
<keyword evidence="9" id="KW-0998">Cell outer membrane</keyword>
<evidence type="ECO:0000256" key="3">
    <source>
        <dbReference type="ARBA" id="ARBA00022452"/>
    </source>
</evidence>
<dbReference type="InterPro" id="IPR012910">
    <property type="entry name" value="Plug_dom"/>
</dbReference>
<keyword evidence="4" id="KW-0812">Transmembrane</keyword>
<evidence type="ECO:0000256" key="7">
    <source>
        <dbReference type="ARBA" id="ARBA00023136"/>
    </source>
</evidence>
<evidence type="ECO:0000313" key="16">
    <source>
        <dbReference type="Proteomes" id="UP000293162"/>
    </source>
</evidence>
<dbReference type="PANTHER" id="PTHR30069:SF29">
    <property type="entry name" value="HEMOGLOBIN AND HEMOGLOBIN-HAPTOGLOBIN-BINDING PROTEIN 1-RELATED"/>
    <property type="match status" value="1"/>
</dbReference>
<organism evidence="15 16">
    <name type="scientific">Emticicia agri</name>
    <dbReference type="NCBI Taxonomy" id="2492393"/>
    <lineage>
        <taxon>Bacteria</taxon>
        <taxon>Pseudomonadati</taxon>
        <taxon>Bacteroidota</taxon>
        <taxon>Cytophagia</taxon>
        <taxon>Cytophagales</taxon>
        <taxon>Leadbetterellaceae</taxon>
        <taxon>Emticicia</taxon>
    </lineage>
</organism>
<evidence type="ECO:0000256" key="2">
    <source>
        <dbReference type="ARBA" id="ARBA00022448"/>
    </source>
</evidence>
<dbReference type="Pfam" id="PF13715">
    <property type="entry name" value="CarbopepD_reg_2"/>
    <property type="match status" value="1"/>
</dbReference>
<dbReference type="InterPro" id="IPR032508">
    <property type="entry name" value="FecR_C"/>
</dbReference>
<keyword evidence="5 11" id="KW-0732">Signal</keyword>
<dbReference type="InterPro" id="IPR000531">
    <property type="entry name" value="Beta-barrel_TonB"/>
</dbReference>
<dbReference type="Pfam" id="PF07715">
    <property type="entry name" value="Plug"/>
    <property type="match status" value="1"/>
</dbReference>
<dbReference type="Gene3D" id="2.60.40.1120">
    <property type="entry name" value="Carboxypeptidase-like, regulatory domain"/>
    <property type="match status" value="1"/>
</dbReference>
<dbReference type="Gene3D" id="3.55.50.30">
    <property type="match status" value="1"/>
</dbReference>
<evidence type="ECO:0000259" key="12">
    <source>
        <dbReference type="Pfam" id="PF00593"/>
    </source>
</evidence>
<evidence type="ECO:0000256" key="5">
    <source>
        <dbReference type="ARBA" id="ARBA00022729"/>
    </source>
</evidence>
<evidence type="ECO:0000256" key="4">
    <source>
        <dbReference type="ARBA" id="ARBA00022692"/>
    </source>
</evidence>
<keyword evidence="3" id="KW-1134">Transmembrane beta strand</keyword>
<proteinExistence type="inferred from homology"/>
<name>A0A4Q5M467_9BACT</name>
<sequence>MRKRLSYFSLIVLWICLAGKTYAQNSKKTTVNNPLIKDEFFNNIPLANVLADMEKKYPIKLIYDKTELKPYNITYWFANETFQEGLKVIFKKMPLKFYMDENDVIHIVGKNKKIETIADTKFEGQPTKSDFTLTGRVVDATNGENLPFATVTIKNSKSGSQTNVDGYFTLLKVPSDTVTLEVSYVGFVTRLFHLHPRLNMEDLKIEIDPATGVLEEVTVTEKKTEVLKANEVVGMIKMTPRNIARLPNVGERDPFRAFQLMPGVSASNESSSGLYVRGGTPDQTLVLYDGFTVYHVDHLFGFFSAFNYNAIKDIQLYKGGFDAKFGGRISAVAEITGKEGNKKEFNAGADVSLLSANGYIETPIGDKWTFLLAARRSWKGPLYKKLFERFTTENTTQNTQTGGNLPGGTGRNPFGSFGQEQVASSYFYDLNSKLTFRPTKNDILSLSLYNGTDNMDNSSSSSLTGFGPPRGGGGFSGRGFNTATNDISNWGNLGGSLKWSRQWNEKFYSNALISYSNYYSNRDNSRLMTITRDSVDTDVRIGQIEDNSLSDVTAKIDFEWKPILNNQFDFGLQAARNTIKYTYSQNDTIKVLDRNDTGSLYTAYVQDQIRLFDGKLHINPGIRMTYFDVTQKVYFEPRISGNFNVTSKLKLKGAAGIYYQFVKQINREDISQGNRNFWVLSNSSTLPVTRSKHLILGGSYETADYLFDVEFYQKKSTDITEYTLRFVPQLNRMLAASETFFNGDETINGVDILVQKKFGNFNGWIGYTLAEAKRSIAAFSDKPYYSDQDVRHQFKIIGSYKYKKWDFAATWIYSSGRPYTSILGAYQVTLLDGTVRNFTNPSDKNANRFPAYHRLDVSATYNFSPKFNIGFSVFNLYNHTNVWYKRFQVITDEDLTVLQTTNVNYLGFTPNVTLSWKLK</sequence>
<feature type="domain" description="TonB-dependent receptor plug" evidence="13">
    <location>
        <begin position="251"/>
        <end position="328"/>
    </location>
</feature>
<dbReference type="SUPFAM" id="SSF49464">
    <property type="entry name" value="Carboxypeptidase regulatory domain-like"/>
    <property type="match status" value="1"/>
</dbReference>
<feature type="domain" description="Protein FecR C-terminal" evidence="14">
    <location>
        <begin position="40"/>
        <end position="105"/>
    </location>
</feature>
<dbReference type="SUPFAM" id="SSF56935">
    <property type="entry name" value="Porins"/>
    <property type="match status" value="1"/>
</dbReference>
<dbReference type="PANTHER" id="PTHR30069">
    <property type="entry name" value="TONB-DEPENDENT OUTER MEMBRANE RECEPTOR"/>
    <property type="match status" value="1"/>
</dbReference>
<dbReference type="Gene3D" id="2.40.170.20">
    <property type="entry name" value="TonB-dependent receptor, beta-barrel domain"/>
    <property type="match status" value="1"/>
</dbReference>
<comment type="caution">
    <text evidence="15">The sequence shown here is derived from an EMBL/GenBank/DDBJ whole genome shotgun (WGS) entry which is preliminary data.</text>
</comment>
<keyword evidence="7 10" id="KW-0472">Membrane</keyword>
<evidence type="ECO:0000256" key="6">
    <source>
        <dbReference type="ARBA" id="ARBA00023077"/>
    </source>
</evidence>
<dbReference type="OrthoDB" id="1111684at2"/>
<evidence type="ECO:0000256" key="10">
    <source>
        <dbReference type="RuleBase" id="RU003357"/>
    </source>
</evidence>
<comment type="subcellular location">
    <subcellularLocation>
        <location evidence="1">Cell outer membrane</location>
        <topology evidence="1">Multi-pass membrane protein</topology>
    </subcellularLocation>
</comment>